<evidence type="ECO:0000313" key="2">
    <source>
        <dbReference type="Proteomes" id="UP000196005"/>
    </source>
</evidence>
<organism evidence="1 2">
    <name type="scientific">Sulfurospirillum diekertiae</name>
    <dbReference type="NCBI Taxonomy" id="1854492"/>
    <lineage>
        <taxon>Bacteria</taxon>
        <taxon>Pseudomonadati</taxon>
        <taxon>Campylobacterota</taxon>
        <taxon>Epsilonproteobacteria</taxon>
        <taxon>Campylobacterales</taxon>
        <taxon>Sulfurospirillaceae</taxon>
        <taxon>Sulfurospirillum</taxon>
    </lineage>
</organism>
<accession>A0A1Y0HKL6</accession>
<reference evidence="2" key="1">
    <citation type="submission" date="2017-05" db="EMBL/GenBank/DDBJ databases">
        <title>Dechlorination kinetics govern the competition between two new strains of the genus Sulfurospirillum.</title>
        <authorList>
            <person name="Buttet G.F."/>
            <person name="Murray A.M."/>
            <person name="Goris T."/>
            <person name="Burion M."/>
            <person name="Lin B."/>
            <person name="Rolle M."/>
            <person name="Maillard J."/>
        </authorList>
    </citation>
    <scope>NUCLEOTIDE SEQUENCE [LARGE SCALE GENOMIC DNA]</scope>
    <source>
        <strain evidence="2">SL2-1</strain>
    </source>
</reference>
<dbReference type="KEGG" id="suls:Sdiek1_1336"/>
<name>A0A1Y0HKL6_9BACT</name>
<protein>
    <submittedName>
        <fullName evidence="1">Uncharacterized protein</fullName>
    </submittedName>
</protein>
<dbReference type="Proteomes" id="UP000196005">
    <property type="component" value="Chromosome"/>
</dbReference>
<evidence type="ECO:0000313" key="1">
    <source>
        <dbReference type="EMBL" id="ARU48500.1"/>
    </source>
</evidence>
<keyword evidence="2" id="KW-1185">Reference proteome</keyword>
<proteinExistence type="predicted"/>
<dbReference type="RefSeq" id="WP_087438449.1">
    <property type="nucleotide sequence ID" value="NZ_CP021416.1"/>
</dbReference>
<gene>
    <name evidence="1" type="ORF">Sdiek1_1336</name>
</gene>
<dbReference type="EMBL" id="CP021416">
    <property type="protein sequence ID" value="ARU48500.1"/>
    <property type="molecule type" value="Genomic_DNA"/>
</dbReference>
<sequence length="251" mass="29313">MFEEQKVAKNKKILEDHKKVGKKLIPPMMYSVPLQETNYIEELLPEIIWMGLIHDELGYHKGIDIIRAFIKSASDSYTSENYINFSLASNLRKLADHEKEKFVQKLIKNELYLDVSELLAPLVYFYDDSPFSFLNKKVDLSISEEKELLEKLKTSIDRLFDRYDTPSVVAQLNVFYTRVLDGKISFPMGMDIPDFNALIDDPHSDEANKAAGFVRNSVKSEYMFEFTKHDSSWATSFWNQSYKLDKCEFER</sequence>
<dbReference type="AlphaFoldDB" id="A0A1Y0HKL6"/>